<evidence type="ECO:0000256" key="8">
    <source>
        <dbReference type="ARBA" id="ARBA00022691"/>
    </source>
</evidence>
<evidence type="ECO:0000256" key="4">
    <source>
        <dbReference type="ARBA" id="ARBA00013346"/>
    </source>
</evidence>
<name>A0ABX3FZT0_9ACTN</name>
<dbReference type="Gene3D" id="3.40.50.150">
    <property type="entry name" value="Vaccinia Virus protein VP39"/>
    <property type="match status" value="1"/>
</dbReference>
<evidence type="ECO:0000313" key="12">
    <source>
        <dbReference type="EMBL" id="OLZ63827.1"/>
    </source>
</evidence>
<dbReference type="InterPro" id="IPR000682">
    <property type="entry name" value="PCMT"/>
</dbReference>
<dbReference type="Proteomes" id="UP000187151">
    <property type="component" value="Unassembled WGS sequence"/>
</dbReference>
<organism evidence="12 13">
    <name type="scientific">Streptomyces amritsarensis</name>
    <dbReference type="NCBI Taxonomy" id="681158"/>
    <lineage>
        <taxon>Bacteria</taxon>
        <taxon>Bacillati</taxon>
        <taxon>Actinomycetota</taxon>
        <taxon>Actinomycetes</taxon>
        <taxon>Kitasatosporales</taxon>
        <taxon>Streptomycetaceae</taxon>
        <taxon>Streptomyces</taxon>
    </lineage>
</organism>
<dbReference type="PANTHER" id="PTHR11579">
    <property type="entry name" value="PROTEIN-L-ISOASPARTATE O-METHYLTRANSFERASE"/>
    <property type="match status" value="1"/>
</dbReference>
<comment type="subcellular location">
    <subcellularLocation>
        <location evidence="1">Cytoplasm</location>
    </subcellularLocation>
</comment>
<evidence type="ECO:0000256" key="7">
    <source>
        <dbReference type="ARBA" id="ARBA00022679"/>
    </source>
</evidence>
<reference evidence="12 13" key="1">
    <citation type="submission" date="2016-01" db="EMBL/GenBank/DDBJ databases">
        <title>Streptomyces amritsarensis strain MTCC 11845 genome sequencing and assembly.</title>
        <authorList>
            <person name="Sharma D."/>
            <person name="Nair G.R."/>
            <person name="Kaur G."/>
            <person name="Manhas R.K."/>
            <person name="Mayilraj S."/>
        </authorList>
    </citation>
    <scope>NUCLEOTIDE SEQUENCE [LARGE SCALE GENOMIC DNA]</scope>
    <source>
        <strain evidence="12 13">MTCC 11845</strain>
    </source>
</reference>
<comment type="similarity">
    <text evidence="2">Belongs to the methyltransferase superfamily. L-isoaspartyl/D-aspartyl protein methyltransferase family.</text>
</comment>
<gene>
    <name evidence="12" type="ORF">AVW11_19715</name>
</gene>
<proteinExistence type="inferred from homology"/>
<protein>
    <recommendedName>
        <fullName evidence="4">Protein-L-isoaspartate O-methyltransferase</fullName>
        <ecNumber evidence="3">2.1.1.77</ecNumber>
    </recommendedName>
    <alternativeName>
        <fullName evidence="11">L-isoaspartyl protein carboxyl methyltransferase</fullName>
    </alternativeName>
    <alternativeName>
        <fullName evidence="9">Protein L-isoaspartyl methyltransferase</fullName>
    </alternativeName>
    <alternativeName>
        <fullName evidence="10">Protein-beta-aspartate methyltransferase</fullName>
    </alternativeName>
</protein>
<keyword evidence="5" id="KW-0963">Cytoplasm</keyword>
<evidence type="ECO:0000256" key="6">
    <source>
        <dbReference type="ARBA" id="ARBA00022603"/>
    </source>
</evidence>
<keyword evidence="8" id="KW-0949">S-adenosyl-L-methionine</keyword>
<dbReference type="EC" id="2.1.1.77" evidence="3"/>
<comment type="caution">
    <text evidence="12">The sequence shown here is derived from an EMBL/GenBank/DDBJ whole genome shotgun (WGS) entry which is preliminary data.</text>
</comment>
<evidence type="ECO:0000256" key="1">
    <source>
        <dbReference type="ARBA" id="ARBA00004496"/>
    </source>
</evidence>
<dbReference type="RefSeq" id="WP_076045010.1">
    <property type="nucleotide sequence ID" value="NZ_MQUR01000046.1"/>
</dbReference>
<keyword evidence="6" id="KW-0489">Methyltransferase</keyword>
<evidence type="ECO:0000256" key="2">
    <source>
        <dbReference type="ARBA" id="ARBA00005369"/>
    </source>
</evidence>
<evidence type="ECO:0000313" key="13">
    <source>
        <dbReference type="Proteomes" id="UP000187151"/>
    </source>
</evidence>
<evidence type="ECO:0000256" key="3">
    <source>
        <dbReference type="ARBA" id="ARBA00011890"/>
    </source>
</evidence>
<evidence type="ECO:0000256" key="9">
    <source>
        <dbReference type="ARBA" id="ARBA00030757"/>
    </source>
</evidence>
<evidence type="ECO:0000256" key="10">
    <source>
        <dbReference type="ARBA" id="ARBA00031323"/>
    </source>
</evidence>
<accession>A0ABX3FZT0</accession>
<dbReference type="InterPro" id="IPR029063">
    <property type="entry name" value="SAM-dependent_MTases_sf"/>
</dbReference>
<evidence type="ECO:0000256" key="11">
    <source>
        <dbReference type="ARBA" id="ARBA00031350"/>
    </source>
</evidence>
<dbReference type="Pfam" id="PF01135">
    <property type="entry name" value="PCMT"/>
    <property type="match status" value="1"/>
</dbReference>
<dbReference type="SUPFAM" id="SSF53335">
    <property type="entry name" value="S-adenosyl-L-methionine-dependent methyltransferases"/>
    <property type="match status" value="1"/>
</dbReference>
<dbReference type="PANTHER" id="PTHR11579:SF0">
    <property type="entry name" value="PROTEIN-L-ISOASPARTATE(D-ASPARTATE) O-METHYLTRANSFERASE"/>
    <property type="match status" value="1"/>
</dbReference>
<keyword evidence="7" id="KW-0808">Transferase</keyword>
<sequence length="334" mass="36057">MLDPLVPPAHAAVAFEERAELAQAEMVAGLEAAGHLQAGPVRDAFLAVRREVLMPQAYVRRSGPDETPPRWDLLDWAVPPDREELLGLLYGGESVLVQHDGEPVLGRVPGTRSGGTMTAMSSTVGMTVALLQRLGLRPGQRVLDVRTGAGVTAAVACRIAGDTGVVTVDRDEHVTAAARERLALLGHRPTVVTGDGAHGWSAGADYDRIFVSYAHHAEWTVVLRGLIQSHLGEDRRAGATGTSREPGRRYEDDLADSAFSDIVEHRISFSRAWTPLSVLGCLRSTSFARPDLFADHAGFEEQAEDLLHQHAQDAVLHEDGVFTVLLARRPGTTR</sequence>
<keyword evidence="13" id="KW-1185">Reference proteome</keyword>
<evidence type="ECO:0000256" key="5">
    <source>
        <dbReference type="ARBA" id="ARBA00022490"/>
    </source>
</evidence>
<dbReference type="EMBL" id="MQUR01000046">
    <property type="protein sequence ID" value="OLZ63827.1"/>
    <property type="molecule type" value="Genomic_DNA"/>
</dbReference>